<dbReference type="Proteomes" id="UP000492821">
    <property type="component" value="Unassembled WGS sequence"/>
</dbReference>
<organism evidence="1 2">
    <name type="scientific">Panagrellus redivivus</name>
    <name type="common">Microworm</name>
    <dbReference type="NCBI Taxonomy" id="6233"/>
    <lineage>
        <taxon>Eukaryota</taxon>
        <taxon>Metazoa</taxon>
        <taxon>Ecdysozoa</taxon>
        <taxon>Nematoda</taxon>
        <taxon>Chromadorea</taxon>
        <taxon>Rhabditida</taxon>
        <taxon>Tylenchina</taxon>
        <taxon>Panagrolaimomorpha</taxon>
        <taxon>Panagrolaimoidea</taxon>
        <taxon>Panagrolaimidae</taxon>
        <taxon>Panagrellus</taxon>
    </lineage>
</organism>
<name>A0A7E4V070_PANRE</name>
<proteinExistence type="predicted"/>
<reference evidence="2" key="2">
    <citation type="submission" date="2020-10" db="UniProtKB">
        <authorList>
            <consortium name="WormBaseParasite"/>
        </authorList>
    </citation>
    <scope>IDENTIFICATION</scope>
</reference>
<protein>
    <submittedName>
        <fullName evidence="2">Helitron_like_N domain-containing protein</fullName>
    </submittedName>
</protein>
<sequence length="755" mass="87409">MLRQTTIGRGSFDDTFMGICDDDDAIIVGILLNLAEICVAEETFFTVILIRNVTGIKKMVYDDLDVLQDSAKVRKQLTEACANFETKKENETWAAAIDKEMHSAGFHETVLFQCKQADMKPVKNDYFKLLKQWTGQWQRNIIRGSSKYMYDCHDVFGRPDPMVMGIHRCVFQQVIELPYDNKKLLFPRRKVHRGGNMKDLHLYTDQTCAPHFQWKPDAEISDEYIPHNHCSFKITLKSTVLTCCCYTNAKDCSYGTVIDEVLACPDTAFSFIYNSKTGISSPSNKYNNSFTLHSRHMFHRNCTFKTDILRIGRTDDFIVNTVTVRSNNSICDSKGFNGCWRRRRKCVTQVTPIRTYCCQFIGSKAVSRNVFPVQESWGRYLRRELKEKLIFTKNCTYIFSNEGTGMSEMPGHPCVFFIDPQERRFLNAGLNDNFLIDYDFVQKRMYTSSKKLKMMQFIGRPSYRHCHDYASDAPPWYRMTIVAVLCITEENDEHPCDHPAVRETYLDTVLEMSKPQFKCNHSIEGYNKIWDPICVEKLSYRTVENFTTELGAPSRSLFHNPLWQTAFLTPAQTYYCINDKKANTAYCVCLPRTGHGKHDACNTGLVVNNLYSTEVYAPYKEDRAESNQTCTLDAASLNERNQKCGNIEVPRSHVCMLLLTELKSDAKSISCVKELELTHREKRWRADDENWKLYLMCRDRKFENEGKCFVQDTQFGYYASEPMIVCCCPAGECNEFITDFRKNFTFESPEKFADN</sequence>
<evidence type="ECO:0000313" key="2">
    <source>
        <dbReference type="WBParaSite" id="Pan_g14950.t1"/>
    </source>
</evidence>
<dbReference type="WBParaSite" id="Pan_g14950.t1">
    <property type="protein sequence ID" value="Pan_g14950.t1"/>
    <property type="gene ID" value="Pan_g14950"/>
</dbReference>
<dbReference type="AlphaFoldDB" id="A0A7E4V070"/>
<reference evidence="1" key="1">
    <citation type="journal article" date="2013" name="Genetics">
        <title>The draft genome and transcriptome of Panagrellus redivivus are shaped by the harsh demands of a free-living lifestyle.</title>
        <authorList>
            <person name="Srinivasan J."/>
            <person name="Dillman A.R."/>
            <person name="Macchietto M.G."/>
            <person name="Heikkinen L."/>
            <person name="Lakso M."/>
            <person name="Fracchia K.M."/>
            <person name="Antoshechkin I."/>
            <person name="Mortazavi A."/>
            <person name="Wong G."/>
            <person name="Sternberg P.W."/>
        </authorList>
    </citation>
    <scope>NUCLEOTIDE SEQUENCE [LARGE SCALE GENOMIC DNA]</scope>
    <source>
        <strain evidence="1">MT8872</strain>
    </source>
</reference>
<accession>A0A7E4V070</accession>
<evidence type="ECO:0000313" key="1">
    <source>
        <dbReference type="Proteomes" id="UP000492821"/>
    </source>
</evidence>
<keyword evidence="1" id="KW-1185">Reference proteome</keyword>